<protein>
    <recommendedName>
        <fullName evidence="6">LPXTG cell wall anchor domain-containing protein</fullName>
    </recommendedName>
</protein>
<dbReference type="InterPro" id="IPR011050">
    <property type="entry name" value="Pectin_lyase_fold/virulence"/>
</dbReference>
<dbReference type="InterPro" id="IPR012332">
    <property type="entry name" value="Autotransporter_pectin_lyase_C"/>
</dbReference>
<feature type="compositionally biased region" description="Low complexity" evidence="1">
    <location>
        <begin position="629"/>
        <end position="642"/>
    </location>
</feature>
<proteinExistence type="predicted"/>
<keyword evidence="2" id="KW-0812">Transmembrane</keyword>
<dbReference type="Proteomes" id="UP000095431">
    <property type="component" value="Unassembled WGS sequence"/>
</dbReference>
<evidence type="ECO:0000313" key="4">
    <source>
        <dbReference type="EMBL" id="CUN45274.1"/>
    </source>
</evidence>
<keyword evidence="3" id="KW-0732">Signal</keyword>
<dbReference type="EMBL" id="CYZN01000001">
    <property type="protein sequence ID" value="CUN45274.1"/>
    <property type="molecule type" value="Genomic_DNA"/>
</dbReference>
<feature type="transmembrane region" description="Helical" evidence="2">
    <location>
        <begin position="659"/>
        <end position="678"/>
    </location>
</feature>
<feature type="chain" id="PRO_5008015088" description="LPXTG cell wall anchor domain-containing protein" evidence="3">
    <location>
        <begin position="27"/>
        <end position="685"/>
    </location>
</feature>
<keyword evidence="2" id="KW-0472">Membrane</keyword>
<evidence type="ECO:0008006" key="6">
    <source>
        <dbReference type="Google" id="ProtNLM"/>
    </source>
</evidence>
<feature type="compositionally biased region" description="Acidic residues" evidence="1">
    <location>
        <begin position="35"/>
        <end position="74"/>
    </location>
</feature>
<dbReference type="RefSeq" id="WP_227194487.1">
    <property type="nucleotide sequence ID" value="NZ_BTHH01000006.1"/>
</dbReference>
<evidence type="ECO:0000256" key="3">
    <source>
        <dbReference type="SAM" id="SignalP"/>
    </source>
</evidence>
<sequence>MRKKQLFALLMAGALSVGMAPTATFAADTTAETSAEGELEGELDSADTEEPSENPAETPEEPAEDPAETPEDPAETPAETTADPTEAPAAEETDEQAAEAGSAIVIGEKSFTSLEEAFAAVPDCEDMINGEPTYVKLKGTIEVNNTINVPEKKNIMLVAAEDNTTIKRVAGFTESMFTVNGGNLQMAGGSVTDSDGNAIGSGSLTVDGTGDDVTGSIVEVASGNYALIDGTTLTGNTTTGNGGAVNNAAGANVYLLGGTITANSAAAGGAIYSEGTVNIRGTVSVTGNTVTNSFEAASNLVLAKDGVINVSGAVTGSAIGVAVQEASAGRTVVKLDDAVTDVKLTDVLSQITYEGDSSLKIGEDGTLVSTTEPSPTPTPAEEKLKVTGKECKWSGSSTVKIKFQSNVKGTYYIDWVKRGEKAPTIDTSRVGAPIEADTNVTAKVTDLPDYDVDIYVCVISDKDKSNYGSVMFQPDPKERPVIPTPSHTPVVPDVKESVVQGFEKALVFYPKTFYDFKVIGAGTQNNNPGEGDVRWVPSGWSMSSNPSSWNPSWKIGAKDGIYTDTEKTYTIYIKYNKQVYSGNDWQETDASEVLSYQFKAAPLTQATTTPGANGTNGDGTGSGDGTTDGGTTDVTPTTYADGANGTAKSAVSTGDESPIGTMLALAAASVLAGGYVLIRRRKKEM</sequence>
<dbReference type="AlphaFoldDB" id="A0A173X0Y4"/>
<gene>
    <name evidence="4" type="ORF">ERS852478_00160</name>
</gene>
<feature type="compositionally biased region" description="Low complexity" evidence="1">
    <location>
        <begin position="75"/>
        <end position="88"/>
    </location>
</feature>
<keyword evidence="2" id="KW-1133">Transmembrane helix</keyword>
<reference evidence="4 5" key="1">
    <citation type="submission" date="2015-09" db="EMBL/GenBank/DDBJ databases">
        <authorList>
            <consortium name="Pathogen Informatics"/>
        </authorList>
    </citation>
    <scope>NUCLEOTIDE SEQUENCE [LARGE SCALE GENOMIC DNA]</scope>
    <source>
        <strain evidence="4 5">2789STDY5834863</strain>
    </source>
</reference>
<feature type="region of interest" description="Disordered" evidence="1">
    <location>
        <begin position="605"/>
        <end position="654"/>
    </location>
</feature>
<dbReference type="SUPFAM" id="SSF51126">
    <property type="entry name" value="Pectin lyase-like"/>
    <property type="match status" value="1"/>
</dbReference>
<evidence type="ECO:0000256" key="2">
    <source>
        <dbReference type="SAM" id="Phobius"/>
    </source>
</evidence>
<evidence type="ECO:0000313" key="5">
    <source>
        <dbReference type="Proteomes" id="UP000095431"/>
    </source>
</evidence>
<feature type="signal peptide" evidence="3">
    <location>
        <begin position="1"/>
        <end position="26"/>
    </location>
</feature>
<feature type="compositionally biased region" description="Gly residues" evidence="1">
    <location>
        <begin position="614"/>
        <end position="628"/>
    </location>
</feature>
<dbReference type="NCBIfam" id="TIGR01167">
    <property type="entry name" value="LPXTG_anchor"/>
    <property type="match status" value="1"/>
</dbReference>
<accession>A0A173X0Y4</accession>
<dbReference type="Gene3D" id="2.160.20.20">
    <property type="match status" value="1"/>
</dbReference>
<feature type="region of interest" description="Disordered" evidence="1">
    <location>
        <begin position="27"/>
        <end position="100"/>
    </location>
</feature>
<organism evidence="4 5">
    <name type="scientific">Blautia wexlerae</name>
    <dbReference type="NCBI Taxonomy" id="418240"/>
    <lineage>
        <taxon>Bacteria</taxon>
        <taxon>Bacillati</taxon>
        <taxon>Bacillota</taxon>
        <taxon>Clostridia</taxon>
        <taxon>Lachnospirales</taxon>
        <taxon>Lachnospiraceae</taxon>
        <taxon>Blautia</taxon>
    </lineage>
</organism>
<name>A0A173X0Y4_9FIRM</name>
<evidence type="ECO:0000256" key="1">
    <source>
        <dbReference type="SAM" id="MobiDB-lite"/>
    </source>
</evidence>